<reference evidence="1 2" key="1">
    <citation type="submission" date="2008-12" db="EMBL/GenBank/DDBJ databases">
        <title>Annotation of Bacteroides fragilis strain 3_1_12.</title>
        <authorList>
            <consortium name="The Broad Institute Genome Sequencing Platform"/>
            <person name="Ward D."/>
            <person name="Young S.K."/>
            <person name="Kodira C.D."/>
            <person name="Zeng Q."/>
            <person name="Koehrsen M."/>
            <person name="Alvarado L."/>
            <person name="Berlin A."/>
            <person name="Borenstein D."/>
            <person name="Chen Z."/>
            <person name="Engels R."/>
            <person name="Freedman E."/>
            <person name="Gellesch M."/>
            <person name="Goldberg J."/>
            <person name="Griggs A."/>
            <person name="Gujja S."/>
            <person name="Heiman D."/>
            <person name="Hepburn T."/>
            <person name="Howarth C."/>
            <person name="Jen D."/>
            <person name="Larson L."/>
            <person name="Lewis B."/>
            <person name="Mehta T."/>
            <person name="Park D."/>
            <person name="Pearson M."/>
            <person name="Roberts A."/>
            <person name="Saif S."/>
            <person name="Shea T."/>
            <person name="Shenoy N."/>
            <person name="Sisk P."/>
            <person name="Stolte C."/>
            <person name="Sykes S."/>
            <person name="Walk T."/>
            <person name="White J."/>
            <person name="Yandava C."/>
            <person name="Allen-Vercoe E."/>
            <person name="Strauss J."/>
            <person name="Ambrose C."/>
            <person name="Lander E."/>
            <person name="Nusbaum C."/>
            <person name="Galagan J."/>
            <person name="Birren B."/>
        </authorList>
    </citation>
    <scope>NUCLEOTIDE SEQUENCE [LARGE SCALE GENOMIC DNA]</scope>
    <source>
        <strain evidence="1 2">3_1_12</strain>
    </source>
</reference>
<accession>A0ABN0BHH1</accession>
<gene>
    <name evidence="1" type="ORF">BFAG_00965</name>
</gene>
<keyword evidence="2" id="KW-1185">Reference proteome</keyword>
<evidence type="ECO:0000313" key="1">
    <source>
        <dbReference type="EMBL" id="EFR52271.1"/>
    </source>
</evidence>
<sequence>MKKENKSNKSLFYHKHKKETCTFAASIKNGHNIIINKKKK</sequence>
<evidence type="ECO:0000313" key="2">
    <source>
        <dbReference type="Proteomes" id="UP000005101"/>
    </source>
</evidence>
<proteinExistence type="predicted"/>
<dbReference type="EMBL" id="EQ973213">
    <property type="protein sequence ID" value="EFR52271.1"/>
    <property type="molecule type" value="Genomic_DNA"/>
</dbReference>
<dbReference type="Proteomes" id="UP000005101">
    <property type="component" value="Unassembled WGS sequence"/>
</dbReference>
<protein>
    <submittedName>
        <fullName evidence="1">Uncharacterized protein</fullName>
    </submittedName>
</protein>
<name>A0ABN0BHH1_BACFG</name>
<organism evidence="1 2">
    <name type="scientific">Bacteroides fragilis 3_1_12</name>
    <dbReference type="NCBI Taxonomy" id="457424"/>
    <lineage>
        <taxon>Bacteria</taxon>
        <taxon>Pseudomonadati</taxon>
        <taxon>Bacteroidota</taxon>
        <taxon>Bacteroidia</taxon>
        <taxon>Bacteroidales</taxon>
        <taxon>Bacteroidaceae</taxon>
        <taxon>Bacteroides</taxon>
    </lineage>
</organism>